<reference evidence="2 3" key="2">
    <citation type="submission" date="2024-07" db="EMBL/GenBank/DDBJ databases">
        <authorList>
            <person name="Akdeniz Z."/>
        </authorList>
    </citation>
    <scope>NUCLEOTIDE SEQUENCE [LARGE SCALE GENOMIC DNA]</scope>
</reference>
<evidence type="ECO:0000313" key="3">
    <source>
        <dbReference type="Proteomes" id="UP001642409"/>
    </source>
</evidence>
<gene>
    <name evidence="1" type="ORF">HINF_LOCUS10794</name>
    <name evidence="2" type="ORF">HINF_LOCUS6060</name>
</gene>
<dbReference type="AlphaFoldDB" id="A0AA86NP39"/>
<reference evidence="1" key="1">
    <citation type="submission" date="2023-06" db="EMBL/GenBank/DDBJ databases">
        <authorList>
            <person name="Kurt Z."/>
        </authorList>
    </citation>
    <scope>NUCLEOTIDE SEQUENCE</scope>
</reference>
<dbReference type="EMBL" id="CATOUU010000279">
    <property type="protein sequence ID" value="CAI9923149.1"/>
    <property type="molecule type" value="Genomic_DNA"/>
</dbReference>
<accession>A0AA86NP39</accession>
<comment type="caution">
    <text evidence="1">The sequence shown here is derived from an EMBL/GenBank/DDBJ whole genome shotgun (WGS) entry which is preliminary data.</text>
</comment>
<keyword evidence="3" id="KW-1185">Reference proteome</keyword>
<sequence length="154" mass="17789">MQRQSVPNVFEVEVLSKGVGDQTILLFVKSDILFRFPSGQNAAISRIVDRFCLWIGVFGLFELHALEYQPETMLILSRCGHQLQDSSNSFYVLSVVEIFCMYLRLSQDVVECSSQNLVYVKVIFNHVWIIIVNQNSPRTYDYISVLYEDSLYSD</sequence>
<name>A0AA86NP39_9EUKA</name>
<evidence type="ECO:0000313" key="2">
    <source>
        <dbReference type="EMBL" id="CAL5980213.1"/>
    </source>
</evidence>
<organism evidence="1">
    <name type="scientific">Hexamita inflata</name>
    <dbReference type="NCBI Taxonomy" id="28002"/>
    <lineage>
        <taxon>Eukaryota</taxon>
        <taxon>Metamonada</taxon>
        <taxon>Diplomonadida</taxon>
        <taxon>Hexamitidae</taxon>
        <taxon>Hexamitinae</taxon>
        <taxon>Hexamita</taxon>
    </lineage>
</organism>
<dbReference type="EMBL" id="CAXDID020000012">
    <property type="protein sequence ID" value="CAL5980213.1"/>
    <property type="molecule type" value="Genomic_DNA"/>
</dbReference>
<evidence type="ECO:0000313" key="1">
    <source>
        <dbReference type="EMBL" id="CAI9923149.1"/>
    </source>
</evidence>
<proteinExistence type="predicted"/>
<dbReference type="Proteomes" id="UP001642409">
    <property type="component" value="Unassembled WGS sequence"/>
</dbReference>
<protein>
    <submittedName>
        <fullName evidence="2">Hypothetical_protein</fullName>
    </submittedName>
</protein>